<evidence type="ECO:0000256" key="13">
    <source>
        <dbReference type="SAM" id="Phobius"/>
    </source>
</evidence>
<feature type="domain" description="Thiamine pyrophosphate enzyme N-terminal TPP-binding" evidence="16">
    <location>
        <begin position="4"/>
        <end position="109"/>
    </location>
</feature>
<evidence type="ECO:0000259" key="14">
    <source>
        <dbReference type="Pfam" id="PF00205"/>
    </source>
</evidence>
<dbReference type="InterPro" id="IPR047213">
    <property type="entry name" value="TPP_PYR_PDC_IPDC-like"/>
</dbReference>
<comment type="cofactor">
    <cofactor evidence="1">
        <name>a metal cation</name>
        <dbReference type="ChEBI" id="CHEBI:25213"/>
    </cofactor>
</comment>
<comment type="similarity">
    <text evidence="4 11">Belongs to the TPP enzyme family.</text>
</comment>
<dbReference type="SUPFAM" id="SSF52518">
    <property type="entry name" value="Thiamin diphosphate-binding fold (THDP-binding)"/>
    <property type="match status" value="2"/>
</dbReference>
<dbReference type="InterPro" id="IPR029061">
    <property type="entry name" value="THDP-binding"/>
</dbReference>
<evidence type="ECO:0000256" key="3">
    <source>
        <dbReference type="ARBA" id="ARBA00002938"/>
    </source>
</evidence>
<evidence type="ECO:0000256" key="11">
    <source>
        <dbReference type="RuleBase" id="RU362132"/>
    </source>
</evidence>
<feature type="domain" description="Thiamine pyrophosphate enzyme central" evidence="14">
    <location>
        <begin position="198"/>
        <end position="316"/>
    </location>
</feature>
<keyword evidence="10" id="KW-0456">Lyase</keyword>
<reference evidence="17" key="1">
    <citation type="submission" date="2022-12" db="EMBL/GenBank/DDBJ databases">
        <title>Peptostreptococcus.</title>
        <authorList>
            <person name="Lee S.H."/>
        </authorList>
    </citation>
    <scope>NUCLEOTIDE SEQUENCE</scope>
    <source>
        <strain evidence="17">CBA3647</strain>
    </source>
</reference>
<evidence type="ECO:0000256" key="7">
    <source>
        <dbReference type="ARBA" id="ARBA00022793"/>
    </source>
</evidence>
<evidence type="ECO:0000256" key="10">
    <source>
        <dbReference type="ARBA" id="ARBA00023239"/>
    </source>
</evidence>
<proteinExistence type="inferred from homology"/>
<keyword evidence="18" id="KW-1185">Reference proteome</keyword>
<keyword evidence="7" id="KW-0210">Decarboxylase</keyword>
<evidence type="ECO:0000256" key="12">
    <source>
        <dbReference type="SAM" id="MobiDB-lite"/>
    </source>
</evidence>
<comment type="function">
    <text evidence="3">Decarboxylates branched-chain and aromatic alpha-keto acids to aldehydes.</text>
</comment>
<dbReference type="EMBL" id="CP114052">
    <property type="protein sequence ID" value="WAW14359.1"/>
    <property type="molecule type" value="Genomic_DNA"/>
</dbReference>
<dbReference type="InterPro" id="IPR011766">
    <property type="entry name" value="TPP_enzyme_TPP-bd"/>
</dbReference>
<dbReference type="InterPro" id="IPR000399">
    <property type="entry name" value="TPP-bd_CS"/>
</dbReference>
<evidence type="ECO:0000256" key="5">
    <source>
        <dbReference type="ARBA" id="ARBA00020054"/>
    </source>
</evidence>
<keyword evidence="13" id="KW-0472">Membrane</keyword>
<dbReference type="PROSITE" id="PS00187">
    <property type="entry name" value="TPP_ENZYMES"/>
    <property type="match status" value="1"/>
</dbReference>
<dbReference type="PANTHER" id="PTHR43452">
    <property type="entry name" value="PYRUVATE DECARBOXYLASE"/>
    <property type="match status" value="1"/>
</dbReference>
<dbReference type="CDD" id="cd02005">
    <property type="entry name" value="TPP_PDC_IPDC"/>
    <property type="match status" value="1"/>
</dbReference>
<evidence type="ECO:0000313" key="17">
    <source>
        <dbReference type="EMBL" id="WAW14359.1"/>
    </source>
</evidence>
<feature type="region of interest" description="Disordered" evidence="12">
    <location>
        <begin position="548"/>
        <end position="618"/>
    </location>
</feature>
<keyword evidence="6" id="KW-0479">Metal-binding</keyword>
<organism evidence="17 18">
    <name type="scientific">Peptostreptococcus equinus</name>
    <dbReference type="NCBI Taxonomy" id="3003601"/>
    <lineage>
        <taxon>Bacteria</taxon>
        <taxon>Bacillati</taxon>
        <taxon>Bacillota</taxon>
        <taxon>Clostridia</taxon>
        <taxon>Peptostreptococcales</taxon>
        <taxon>Peptostreptococcaceae</taxon>
        <taxon>Peptostreptococcus</taxon>
    </lineage>
</organism>
<dbReference type="RefSeq" id="WP_269311029.1">
    <property type="nucleotide sequence ID" value="NZ_CP114052.1"/>
</dbReference>
<dbReference type="InterPro" id="IPR012000">
    <property type="entry name" value="Thiamin_PyroP_enz_cen_dom"/>
</dbReference>
<dbReference type="Gene3D" id="3.40.50.1220">
    <property type="entry name" value="TPP-binding domain"/>
    <property type="match status" value="1"/>
</dbReference>
<dbReference type="Gene3D" id="3.40.50.970">
    <property type="match status" value="2"/>
</dbReference>
<keyword evidence="9 11" id="KW-0786">Thiamine pyrophosphate</keyword>
<feature type="domain" description="Thiamine pyrophosphate enzyme TPP-binding" evidence="15">
    <location>
        <begin position="392"/>
        <end position="526"/>
    </location>
</feature>
<dbReference type="PANTHER" id="PTHR43452:SF30">
    <property type="entry name" value="PYRUVATE DECARBOXYLASE ISOZYME 1-RELATED"/>
    <property type="match status" value="1"/>
</dbReference>
<dbReference type="Pfam" id="PF02775">
    <property type="entry name" value="TPP_enzyme_C"/>
    <property type="match status" value="1"/>
</dbReference>
<keyword evidence="8" id="KW-0460">Magnesium</keyword>
<evidence type="ECO:0000256" key="6">
    <source>
        <dbReference type="ARBA" id="ARBA00022723"/>
    </source>
</evidence>
<dbReference type="InterPro" id="IPR012001">
    <property type="entry name" value="Thiamin_PyroP_enz_TPP-bd_dom"/>
</dbReference>
<evidence type="ECO:0000256" key="1">
    <source>
        <dbReference type="ARBA" id="ARBA00001920"/>
    </source>
</evidence>
<evidence type="ECO:0000256" key="2">
    <source>
        <dbReference type="ARBA" id="ARBA00001964"/>
    </source>
</evidence>
<feature type="compositionally biased region" description="Basic residues" evidence="12">
    <location>
        <begin position="598"/>
        <end position="618"/>
    </location>
</feature>
<gene>
    <name evidence="17" type="ORF">O0R46_07050</name>
</gene>
<dbReference type="SUPFAM" id="SSF52467">
    <property type="entry name" value="DHS-like NAD/FAD-binding domain"/>
    <property type="match status" value="1"/>
</dbReference>
<evidence type="ECO:0000259" key="16">
    <source>
        <dbReference type="Pfam" id="PF02776"/>
    </source>
</evidence>
<protein>
    <recommendedName>
        <fullName evidence="5">Alpha-keto-acid decarboxylase</fullName>
    </recommendedName>
</protein>
<sequence length="618" mass="69846">MKITIGDFIIKRLEEIGINHIIGVPGDYTLQFLEQIRKNGSIEFVGASNELNAAYAADGYARVNGISALSLTYGVGDLGGILGVAGSYAEHVPVIVISGAPPLYAIEHNFRVHHSLGDGNFTNMRHTYEEFTIDSSMITPDNAEEEIDRLIRLAMVHKRPVNIQVPSNISYLEIEVEDGPLKIKEPVSDSERLKSLTDQIIALYKKSIKPHVLIDLDIDRLEIKDKILELIENAQIPFAAMSTGKAILDENHPLYIGIYKGNESEEGVQEAIEHSDFLLTVSPRFIEWNSGTYSQNLPLESLVRLDLNHTFVRDQCYEAVYIKDIINVLLEKIEKNPDKKNLNDRKVEEFKVEKSKKLNQESFWKQVHPFLQEGDLIYGETGSSLKALGAMLMPKDATFISSQIWGAIGYLLPALFGSLLARPNRRQLLFIGDGSFQVTAQSLSRILYNNLNPIIFIINNDGYTIERYIMGMKADYSVLPRWKYSKLPDVLVEKNKMKTYNVHTQGELAKALEAAQDISNGILIEVHLHPEDAPEPLKVFGPEVAKFNFGPRGPKNEKPEFNPDDDNISNREDGKYAKEKDKSNEKEKKDKKFEKKYKQNKKGTGKKGNKKTEKKRKK</sequence>
<dbReference type="InterPro" id="IPR047214">
    <property type="entry name" value="TPP_PDC_IPDC"/>
</dbReference>
<dbReference type="Proteomes" id="UP001164187">
    <property type="component" value="Chromosome"/>
</dbReference>
<dbReference type="Pfam" id="PF00205">
    <property type="entry name" value="TPP_enzyme_M"/>
    <property type="match status" value="1"/>
</dbReference>
<feature type="compositionally biased region" description="Basic and acidic residues" evidence="12">
    <location>
        <begin position="568"/>
        <end position="597"/>
    </location>
</feature>
<dbReference type="CDD" id="cd07038">
    <property type="entry name" value="TPP_PYR_PDC_IPDC_like"/>
    <property type="match status" value="1"/>
</dbReference>
<dbReference type="InterPro" id="IPR012110">
    <property type="entry name" value="PDC/IPDC-like"/>
</dbReference>
<keyword evidence="13" id="KW-0812">Transmembrane</keyword>
<dbReference type="Pfam" id="PF02776">
    <property type="entry name" value="TPP_enzyme_N"/>
    <property type="match status" value="1"/>
</dbReference>
<feature type="transmembrane region" description="Helical" evidence="13">
    <location>
        <begin position="404"/>
        <end position="421"/>
    </location>
</feature>
<keyword evidence="13" id="KW-1133">Transmembrane helix</keyword>
<accession>A0ABY7JMH0</accession>
<evidence type="ECO:0000313" key="18">
    <source>
        <dbReference type="Proteomes" id="UP001164187"/>
    </source>
</evidence>
<name>A0ABY7JMH0_9FIRM</name>
<dbReference type="InterPro" id="IPR029035">
    <property type="entry name" value="DHS-like_NAD/FAD-binding_dom"/>
</dbReference>
<evidence type="ECO:0000256" key="9">
    <source>
        <dbReference type="ARBA" id="ARBA00023052"/>
    </source>
</evidence>
<comment type="cofactor">
    <cofactor evidence="2">
        <name>thiamine diphosphate</name>
        <dbReference type="ChEBI" id="CHEBI:58937"/>
    </cofactor>
</comment>
<evidence type="ECO:0000256" key="8">
    <source>
        <dbReference type="ARBA" id="ARBA00022842"/>
    </source>
</evidence>
<evidence type="ECO:0000256" key="4">
    <source>
        <dbReference type="ARBA" id="ARBA00007812"/>
    </source>
</evidence>
<dbReference type="PIRSF" id="PIRSF036565">
    <property type="entry name" value="Pyruvt_ip_decrb"/>
    <property type="match status" value="1"/>
</dbReference>
<evidence type="ECO:0000259" key="15">
    <source>
        <dbReference type="Pfam" id="PF02775"/>
    </source>
</evidence>